<dbReference type="GO" id="GO:0008237">
    <property type="term" value="F:metallopeptidase activity"/>
    <property type="evidence" value="ECO:0007669"/>
    <property type="project" value="InterPro"/>
</dbReference>
<organism evidence="3 4">
    <name type="scientific">Buchnera aphidicola</name>
    <name type="common">Cinara tujafilina</name>
    <dbReference type="NCBI Taxonomy" id="261317"/>
    <lineage>
        <taxon>Bacteria</taxon>
        <taxon>Pseudomonadati</taxon>
        <taxon>Pseudomonadota</taxon>
        <taxon>Gammaproteobacteria</taxon>
        <taxon>Enterobacterales</taxon>
        <taxon>Erwiniaceae</taxon>
        <taxon>Buchnera</taxon>
    </lineage>
</organism>
<dbReference type="PANTHER" id="PTHR43421">
    <property type="entry name" value="METALLOPROTEASE PMBA"/>
    <property type="match status" value="1"/>
</dbReference>
<reference evidence="3 4" key="1">
    <citation type="journal article" date="2011" name="Appl. Environ. Microbiol.">
        <title>The genome of Buchnera aphidicola from the aphid Cinara tujafilina provides new clues about the evolutionary history of metabolic losses in bacterial endosymbionts.</title>
        <authorList>
            <person name="Lamelas A."/>
            <person name="Gosalbes M.J."/>
            <person name="Moya A."/>
            <person name="Latorre A."/>
        </authorList>
    </citation>
    <scope>NUCLEOTIDE SEQUENCE [LARGE SCALE GENOMIC DNA]</scope>
    <source>
        <strain evidence="4">Cinara tujafilina</strain>
    </source>
</reference>
<dbReference type="Pfam" id="PF19289">
    <property type="entry name" value="PmbA_TldD_3rd"/>
    <property type="match status" value="1"/>
</dbReference>
<dbReference type="EMBL" id="CP001817">
    <property type="protein sequence ID" value="AEH39648.1"/>
    <property type="molecule type" value="Genomic_DNA"/>
</dbReference>
<accession>F7WYZ8</accession>
<dbReference type="eggNOG" id="COG0312">
    <property type="taxonomic scope" value="Bacteria"/>
</dbReference>
<keyword evidence="4" id="KW-1185">Reference proteome</keyword>
<dbReference type="Pfam" id="PF19290">
    <property type="entry name" value="PmbA_TldD_2nd"/>
    <property type="match status" value="1"/>
</dbReference>
<proteinExistence type="predicted"/>
<gene>
    <name evidence="3" type="primary">pmbA</name>
    <name evidence="3" type="ORF">BCTU_055</name>
</gene>
<dbReference type="SUPFAM" id="SSF111283">
    <property type="entry name" value="Putative modulator of DNA gyrase, PmbA/TldD"/>
    <property type="match status" value="1"/>
</dbReference>
<dbReference type="InterPro" id="IPR035068">
    <property type="entry name" value="TldD/PmbA_N"/>
</dbReference>
<evidence type="ECO:0000259" key="1">
    <source>
        <dbReference type="Pfam" id="PF19289"/>
    </source>
</evidence>
<dbReference type="GO" id="GO:0006508">
    <property type="term" value="P:proteolysis"/>
    <property type="evidence" value="ECO:0007669"/>
    <property type="project" value="InterPro"/>
</dbReference>
<evidence type="ECO:0000259" key="2">
    <source>
        <dbReference type="Pfam" id="PF19290"/>
    </source>
</evidence>
<dbReference type="InterPro" id="IPR036059">
    <property type="entry name" value="TldD/PmbA_sf"/>
</dbReference>
<protein>
    <submittedName>
        <fullName evidence="3">Modulator of DNA gyrase</fullName>
    </submittedName>
</protein>
<dbReference type="Gene3D" id="3.30.2290.10">
    <property type="entry name" value="PmbA/TldD superfamily"/>
    <property type="match status" value="1"/>
</dbReference>
<dbReference type="GO" id="GO:0005829">
    <property type="term" value="C:cytosol"/>
    <property type="evidence" value="ECO:0007669"/>
    <property type="project" value="TreeGrafter"/>
</dbReference>
<dbReference type="AlphaFoldDB" id="F7WYZ8"/>
<dbReference type="InterPro" id="IPR045569">
    <property type="entry name" value="Metalloprtase-TldD/E_C"/>
</dbReference>
<dbReference type="Proteomes" id="UP000006811">
    <property type="component" value="Chromosome"/>
</dbReference>
<feature type="domain" description="Metalloprotease TldD/E central" evidence="2">
    <location>
        <begin position="45"/>
        <end position="149"/>
    </location>
</feature>
<dbReference type="InterPro" id="IPR047657">
    <property type="entry name" value="PmbA"/>
</dbReference>
<dbReference type="HOGENOM" id="CLU_026425_0_0_6"/>
<feature type="domain" description="Metalloprotease TldD/E C-terminal" evidence="1">
    <location>
        <begin position="160"/>
        <end position="314"/>
    </location>
</feature>
<name>F7WYZ8_9GAMM</name>
<sequence>MFPSICKAIDQAIDMSKFTELDLCSSLPNQDLLFNHKKTLNLFFPWQCDLKKIINLVQLVEKSSLEFDSKITNTEGAVFDYSMTLKYLGNTYDWLDSYCSTYYYLSNCAVASNNISMERDYVYSVARDFYDLKSAHFIGEESSKKSILKLNSKKINTQCTSVIFSSDVSAGLFKYLATALNGHFVYKKTTFLLNYFQKKIFPEWLNIFENPFLEKGLSSQLFDNEGVSTSQKKIINKGCIETWLLDTYSSNKLNLDNTGHAGGIYNWLVFSYKKIVEYKYLLKEMNNGLLITELFGNGVNIMTGDYSRGACGFFSKKR</sequence>
<evidence type="ECO:0000313" key="3">
    <source>
        <dbReference type="EMBL" id="AEH39648.1"/>
    </source>
</evidence>
<dbReference type="KEGG" id="baj:BCTU_055"/>
<evidence type="ECO:0000313" key="4">
    <source>
        <dbReference type="Proteomes" id="UP000006811"/>
    </source>
</evidence>
<dbReference type="InterPro" id="IPR045570">
    <property type="entry name" value="Metalloprtase-TldD/E_cen_dom"/>
</dbReference>
<dbReference type="PANTHER" id="PTHR43421:SF1">
    <property type="entry name" value="METALLOPROTEASE PMBA"/>
    <property type="match status" value="1"/>
</dbReference>